<evidence type="ECO:0000256" key="2">
    <source>
        <dbReference type="ARBA" id="ARBA00022454"/>
    </source>
</evidence>
<dbReference type="InterPro" id="IPR001214">
    <property type="entry name" value="SET_dom"/>
</dbReference>
<feature type="domain" description="Pre-SET" evidence="9">
    <location>
        <begin position="79"/>
        <end position="176"/>
    </location>
</feature>
<evidence type="ECO:0000256" key="4">
    <source>
        <dbReference type="ARBA" id="ARBA00022679"/>
    </source>
</evidence>
<dbReference type="AlphaFoldDB" id="A0A8K0SBR7"/>
<dbReference type="Pfam" id="PF05033">
    <property type="entry name" value="Pre-SET"/>
    <property type="match status" value="1"/>
</dbReference>
<accession>A0A8K0SBR7</accession>
<dbReference type="PROSITE" id="PS50867">
    <property type="entry name" value="PRE_SET"/>
    <property type="match status" value="1"/>
</dbReference>
<organism evidence="11 12">
    <name type="scientific">Fusarium tricinctum</name>
    <dbReference type="NCBI Taxonomy" id="61284"/>
    <lineage>
        <taxon>Eukaryota</taxon>
        <taxon>Fungi</taxon>
        <taxon>Dikarya</taxon>
        <taxon>Ascomycota</taxon>
        <taxon>Pezizomycotina</taxon>
        <taxon>Sordariomycetes</taxon>
        <taxon>Hypocreomycetidae</taxon>
        <taxon>Hypocreales</taxon>
        <taxon>Nectriaceae</taxon>
        <taxon>Fusarium</taxon>
        <taxon>Fusarium tricinctum species complex</taxon>
    </lineage>
</organism>
<feature type="domain" description="SET" evidence="8">
    <location>
        <begin position="179"/>
        <end position="314"/>
    </location>
</feature>
<dbReference type="InterPro" id="IPR046341">
    <property type="entry name" value="SET_dom_sf"/>
</dbReference>
<evidence type="ECO:0000256" key="6">
    <source>
        <dbReference type="ARBA" id="ARBA00022723"/>
    </source>
</evidence>
<comment type="caution">
    <text evidence="11">The sequence shown here is derived from an EMBL/GenBank/DDBJ whole genome shotgun (WGS) entry which is preliminary data.</text>
</comment>
<dbReference type="PROSITE" id="PS50280">
    <property type="entry name" value="SET"/>
    <property type="match status" value="1"/>
</dbReference>
<sequence>MSSMLKATERHFYFHGEEGYEAERNNCHWCQIRSFPTHSDLPVTVVNEEDSQVLPDDFRFINNVVLGKGVEQAGDSFRSGCSCANDSHCQFTSCHCLADLEDDDSSDEEKDSPGYHGSRMNVDKPRVQRKAYAYHARGAKAGLLRSKFHDSKTPIYECHQGCSCSTDCPNRVVERGRTIPLEIFRTKDRGWGVRSPVSIKKGQFVDRYLGEIITSAEADRRRSKSAISQRKDVYLFALDKFTDPDSLDTRLKGPSLEVDGEFMSGPTRFVNHSCEPNMRIFARVGDHADKHIHDLALFAIKDIPKGQELTFDYVDGVSHEGEEPGGDVDHMTRCLCGSKKCRRFLW</sequence>
<dbReference type="GO" id="GO:0032259">
    <property type="term" value="P:methylation"/>
    <property type="evidence" value="ECO:0007669"/>
    <property type="project" value="UniProtKB-KW"/>
</dbReference>
<proteinExistence type="predicted"/>
<dbReference type="GO" id="GO:0005694">
    <property type="term" value="C:chromosome"/>
    <property type="evidence" value="ECO:0007669"/>
    <property type="project" value="UniProtKB-SubCell"/>
</dbReference>
<keyword evidence="6" id="KW-0479">Metal-binding</keyword>
<dbReference type="GO" id="GO:0008270">
    <property type="term" value="F:zinc ion binding"/>
    <property type="evidence" value="ECO:0007669"/>
    <property type="project" value="InterPro"/>
</dbReference>
<dbReference type="Proteomes" id="UP000813427">
    <property type="component" value="Unassembled WGS sequence"/>
</dbReference>
<gene>
    <name evidence="11" type="ORF">BKA59DRAFT_463580</name>
</gene>
<evidence type="ECO:0000313" key="12">
    <source>
        <dbReference type="Proteomes" id="UP000813427"/>
    </source>
</evidence>
<dbReference type="CDD" id="cd19473">
    <property type="entry name" value="SET_SUV39H_DIM5-like"/>
    <property type="match status" value="1"/>
</dbReference>
<dbReference type="InterPro" id="IPR050973">
    <property type="entry name" value="H3K9_Histone-Lys_N-MTase"/>
</dbReference>
<dbReference type="GO" id="GO:0005634">
    <property type="term" value="C:nucleus"/>
    <property type="evidence" value="ECO:0007669"/>
    <property type="project" value="InterPro"/>
</dbReference>
<keyword evidence="12" id="KW-1185">Reference proteome</keyword>
<comment type="subcellular location">
    <subcellularLocation>
        <location evidence="1">Chromosome</location>
    </subcellularLocation>
</comment>
<evidence type="ECO:0000256" key="7">
    <source>
        <dbReference type="ARBA" id="ARBA00022833"/>
    </source>
</evidence>
<evidence type="ECO:0000259" key="10">
    <source>
        <dbReference type="PROSITE" id="PS50868"/>
    </source>
</evidence>
<dbReference type="PANTHER" id="PTHR46223:SF3">
    <property type="entry name" value="HISTONE-LYSINE N-METHYLTRANSFERASE SET-23"/>
    <property type="match status" value="1"/>
</dbReference>
<reference evidence="11" key="1">
    <citation type="journal article" date="2021" name="Nat. Commun.">
        <title>Genetic determinants of endophytism in the Arabidopsis root mycobiome.</title>
        <authorList>
            <person name="Mesny F."/>
            <person name="Miyauchi S."/>
            <person name="Thiergart T."/>
            <person name="Pickel B."/>
            <person name="Atanasova L."/>
            <person name="Karlsson M."/>
            <person name="Huettel B."/>
            <person name="Barry K.W."/>
            <person name="Haridas S."/>
            <person name="Chen C."/>
            <person name="Bauer D."/>
            <person name="Andreopoulos W."/>
            <person name="Pangilinan J."/>
            <person name="LaButti K."/>
            <person name="Riley R."/>
            <person name="Lipzen A."/>
            <person name="Clum A."/>
            <person name="Drula E."/>
            <person name="Henrissat B."/>
            <person name="Kohler A."/>
            <person name="Grigoriev I.V."/>
            <person name="Martin F.M."/>
            <person name="Hacquard S."/>
        </authorList>
    </citation>
    <scope>NUCLEOTIDE SEQUENCE</scope>
    <source>
        <strain evidence="11">MPI-SDFR-AT-0068</strain>
    </source>
</reference>
<evidence type="ECO:0000256" key="1">
    <source>
        <dbReference type="ARBA" id="ARBA00004286"/>
    </source>
</evidence>
<evidence type="ECO:0000313" key="11">
    <source>
        <dbReference type="EMBL" id="KAH7262386.1"/>
    </source>
</evidence>
<keyword evidence="2" id="KW-0158">Chromosome</keyword>
<dbReference type="Pfam" id="PF00856">
    <property type="entry name" value="SET"/>
    <property type="match status" value="1"/>
</dbReference>
<keyword evidence="3" id="KW-0489">Methyltransferase</keyword>
<evidence type="ECO:0000259" key="9">
    <source>
        <dbReference type="PROSITE" id="PS50867"/>
    </source>
</evidence>
<dbReference type="GO" id="GO:0042054">
    <property type="term" value="F:histone methyltransferase activity"/>
    <property type="evidence" value="ECO:0007669"/>
    <property type="project" value="InterPro"/>
</dbReference>
<dbReference type="SMART" id="SM00468">
    <property type="entry name" value="PreSET"/>
    <property type="match status" value="1"/>
</dbReference>
<dbReference type="InterPro" id="IPR007728">
    <property type="entry name" value="Pre-SET_dom"/>
</dbReference>
<evidence type="ECO:0000259" key="8">
    <source>
        <dbReference type="PROSITE" id="PS50280"/>
    </source>
</evidence>
<protein>
    <recommendedName>
        <fullName evidence="13">Histone-lysine N-methyltransferase, H3 lysine-9 specific dim-5</fullName>
    </recommendedName>
</protein>
<dbReference type="SUPFAM" id="SSF82199">
    <property type="entry name" value="SET domain"/>
    <property type="match status" value="1"/>
</dbReference>
<dbReference type="SMART" id="SM00317">
    <property type="entry name" value="SET"/>
    <property type="match status" value="1"/>
</dbReference>
<name>A0A8K0SBR7_9HYPO</name>
<dbReference type="OrthoDB" id="308383at2759"/>
<dbReference type="Gene3D" id="2.170.270.10">
    <property type="entry name" value="SET domain"/>
    <property type="match status" value="1"/>
</dbReference>
<feature type="domain" description="Post-SET" evidence="10">
    <location>
        <begin position="330"/>
        <end position="346"/>
    </location>
</feature>
<evidence type="ECO:0000256" key="3">
    <source>
        <dbReference type="ARBA" id="ARBA00022603"/>
    </source>
</evidence>
<evidence type="ECO:0000256" key="5">
    <source>
        <dbReference type="ARBA" id="ARBA00022691"/>
    </source>
</evidence>
<evidence type="ECO:0008006" key="13">
    <source>
        <dbReference type="Google" id="ProtNLM"/>
    </source>
</evidence>
<dbReference type="PANTHER" id="PTHR46223">
    <property type="entry name" value="HISTONE-LYSINE N-METHYLTRANSFERASE SUV39H"/>
    <property type="match status" value="1"/>
</dbReference>
<dbReference type="PROSITE" id="PS50868">
    <property type="entry name" value="POST_SET"/>
    <property type="match status" value="1"/>
</dbReference>
<keyword evidence="4" id="KW-0808">Transferase</keyword>
<keyword evidence="5" id="KW-0949">S-adenosyl-L-methionine</keyword>
<dbReference type="InterPro" id="IPR003616">
    <property type="entry name" value="Post-SET_dom"/>
</dbReference>
<dbReference type="EMBL" id="JAGPXF010000001">
    <property type="protein sequence ID" value="KAH7262386.1"/>
    <property type="molecule type" value="Genomic_DNA"/>
</dbReference>
<keyword evidence="7" id="KW-0862">Zinc</keyword>